<name>A0A9Q1BEV9_HOLLE</name>
<feature type="transmembrane region" description="Helical" evidence="5">
    <location>
        <begin position="304"/>
        <end position="322"/>
    </location>
</feature>
<gene>
    <name evidence="6" type="ORF">HOLleu_39456</name>
</gene>
<keyword evidence="4 5" id="KW-0472">Membrane</keyword>
<feature type="transmembrane region" description="Helical" evidence="5">
    <location>
        <begin position="189"/>
        <end position="208"/>
    </location>
</feature>
<feature type="transmembrane region" description="Helical" evidence="5">
    <location>
        <begin position="252"/>
        <end position="270"/>
    </location>
</feature>
<reference evidence="6" key="1">
    <citation type="submission" date="2021-10" db="EMBL/GenBank/DDBJ databases">
        <title>Tropical sea cucumber genome reveals ecological adaptation and Cuvierian tubules defense mechanism.</title>
        <authorList>
            <person name="Chen T."/>
        </authorList>
    </citation>
    <scope>NUCLEOTIDE SEQUENCE</scope>
    <source>
        <strain evidence="6">Nanhai2018</strain>
        <tissue evidence="6">Muscle</tissue>
    </source>
</reference>
<dbReference type="PANTHER" id="PTHR22911:SF6">
    <property type="entry name" value="SOLUTE CARRIER FAMILY 35 MEMBER G1"/>
    <property type="match status" value="1"/>
</dbReference>
<dbReference type="PANTHER" id="PTHR22911">
    <property type="entry name" value="ACYL-MALONYL CONDENSING ENZYME-RELATED"/>
    <property type="match status" value="1"/>
</dbReference>
<accession>A0A9Q1BEV9</accession>
<dbReference type="OrthoDB" id="306876at2759"/>
<evidence type="ECO:0000313" key="7">
    <source>
        <dbReference type="Proteomes" id="UP001152320"/>
    </source>
</evidence>
<keyword evidence="7" id="KW-1185">Reference proteome</keyword>
<evidence type="ECO:0008006" key="8">
    <source>
        <dbReference type="Google" id="ProtNLM"/>
    </source>
</evidence>
<evidence type="ECO:0000313" key="6">
    <source>
        <dbReference type="EMBL" id="KAJ8022067.1"/>
    </source>
</evidence>
<dbReference type="Proteomes" id="UP001152320">
    <property type="component" value="Chromosome 21"/>
</dbReference>
<protein>
    <recommendedName>
        <fullName evidence="8">Solute carrier family 35 member G1</fullName>
    </recommendedName>
</protein>
<proteinExistence type="predicted"/>
<keyword evidence="3 5" id="KW-1133">Transmembrane helix</keyword>
<dbReference type="AlphaFoldDB" id="A0A9Q1BEV9"/>
<sequence length="336" mass="36583">MDRGNFLRPDIAKDKEQLGLIPQTGNEEKETTKNLNTVFQRPGLVWAVLAGVTTSAYAILLGSVALVSNPMQSLFISSAFLFVLVVFISWKESESYDWRDLGLYILCGFLHSVRTGAGIIAIVLTSTADASAILYYNQAIPASLIACIFVGERLDIADGALLLVNGVGLILVCKTSVDKSTSDDGSSVQGIFLACFGVSCYSFMYNFVRLLALRKTAAPPLIAFMFGFNGIVISSIYLSITGSWIIPKCDQITLYICLGSVTIFEFYSFTQALAAENAYIVAASITLSVPLTYCYEVIFTNRVIAWQTILGVVFSIGSTLILQAKSYFHDQIGVPY</sequence>
<dbReference type="SUPFAM" id="SSF103481">
    <property type="entry name" value="Multidrug resistance efflux transporter EmrE"/>
    <property type="match status" value="1"/>
</dbReference>
<dbReference type="EMBL" id="JAIZAY010000021">
    <property type="protein sequence ID" value="KAJ8022067.1"/>
    <property type="molecule type" value="Genomic_DNA"/>
</dbReference>
<evidence type="ECO:0000256" key="5">
    <source>
        <dbReference type="SAM" id="Phobius"/>
    </source>
</evidence>
<feature type="transmembrane region" description="Helical" evidence="5">
    <location>
        <begin position="102"/>
        <end position="127"/>
    </location>
</feature>
<feature type="transmembrane region" description="Helical" evidence="5">
    <location>
        <begin position="277"/>
        <end position="298"/>
    </location>
</feature>
<dbReference type="InterPro" id="IPR037185">
    <property type="entry name" value="EmrE-like"/>
</dbReference>
<evidence type="ECO:0000256" key="1">
    <source>
        <dbReference type="ARBA" id="ARBA00004141"/>
    </source>
</evidence>
<comment type="subcellular location">
    <subcellularLocation>
        <location evidence="1">Membrane</location>
        <topology evidence="1">Multi-pass membrane protein</topology>
    </subcellularLocation>
</comment>
<feature type="transmembrane region" description="Helical" evidence="5">
    <location>
        <begin position="73"/>
        <end position="90"/>
    </location>
</feature>
<feature type="transmembrane region" description="Helical" evidence="5">
    <location>
        <begin position="220"/>
        <end position="246"/>
    </location>
</feature>
<evidence type="ECO:0000256" key="3">
    <source>
        <dbReference type="ARBA" id="ARBA00022989"/>
    </source>
</evidence>
<comment type="caution">
    <text evidence="6">The sequence shown here is derived from an EMBL/GenBank/DDBJ whole genome shotgun (WGS) entry which is preliminary data.</text>
</comment>
<dbReference type="GO" id="GO:0016020">
    <property type="term" value="C:membrane"/>
    <property type="evidence" value="ECO:0007669"/>
    <property type="project" value="UniProtKB-SubCell"/>
</dbReference>
<evidence type="ECO:0000256" key="2">
    <source>
        <dbReference type="ARBA" id="ARBA00022692"/>
    </source>
</evidence>
<keyword evidence="2 5" id="KW-0812">Transmembrane</keyword>
<feature type="transmembrane region" description="Helical" evidence="5">
    <location>
        <begin position="43"/>
        <end position="67"/>
    </location>
</feature>
<organism evidence="6 7">
    <name type="scientific">Holothuria leucospilota</name>
    <name type="common">Black long sea cucumber</name>
    <name type="synonym">Mertensiothuria leucospilota</name>
    <dbReference type="NCBI Taxonomy" id="206669"/>
    <lineage>
        <taxon>Eukaryota</taxon>
        <taxon>Metazoa</taxon>
        <taxon>Echinodermata</taxon>
        <taxon>Eleutherozoa</taxon>
        <taxon>Echinozoa</taxon>
        <taxon>Holothuroidea</taxon>
        <taxon>Aspidochirotacea</taxon>
        <taxon>Aspidochirotida</taxon>
        <taxon>Holothuriidae</taxon>
        <taxon>Holothuria</taxon>
    </lineage>
</organism>
<evidence type="ECO:0000256" key="4">
    <source>
        <dbReference type="ARBA" id="ARBA00023136"/>
    </source>
</evidence>